<protein>
    <submittedName>
        <fullName evidence="1">Uncharacterized protein</fullName>
    </submittedName>
</protein>
<comment type="caution">
    <text evidence="1">The sequence shown here is derived from an EMBL/GenBank/DDBJ whole genome shotgun (WGS) entry which is preliminary data.</text>
</comment>
<name>A0A8J3FB65_9BACI</name>
<dbReference type="AlphaFoldDB" id="A0A8J3FB65"/>
<evidence type="ECO:0000313" key="1">
    <source>
        <dbReference type="EMBL" id="GGK03468.1"/>
    </source>
</evidence>
<reference evidence="1" key="2">
    <citation type="submission" date="2020-09" db="EMBL/GenBank/DDBJ databases">
        <authorList>
            <person name="Sun Q."/>
            <person name="Ohkuma M."/>
        </authorList>
    </citation>
    <scope>NUCLEOTIDE SEQUENCE</scope>
    <source>
        <strain evidence="1">JCM 14719</strain>
    </source>
</reference>
<keyword evidence="2" id="KW-1185">Reference proteome</keyword>
<proteinExistence type="predicted"/>
<dbReference type="Proteomes" id="UP000637720">
    <property type="component" value="Unassembled WGS sequence"/>
</dbReference>
<sequence>MDRAQVTAFVRRYIAAMGGEILEEAPSYVRVRLTPDMDKDLMNRPFYWSYMEQFGLEPVPAVLTLVFDPDRPPPDGRGEPIAFGSLRLTQIFRSAQKRGRFVRLYEAPGGTAGNGEASSPFLAPGDRTARAPTPRPPARLVPHLAVNYRVSFLCDRKKERLLPIGVNLETGHVVEGFYPRIAARPFTPVMPPGAVLAPCRLTLEAAVARAEAAVAAAVAAEDDSWARDALARLAEEQALLRAYYGETPTEEQRGELAQRLEELEALFTPRIAVDVVNAGLFFLSSPVAMGDERGELAAGS</sequence>
<accession>A0A8J3FB65</accession>
<dbReference type="InterPro" id="IPR024562">
    <property type="entry name" value="YqhG"/>
</dbReference>
<gene>
    <name evidence="1" type="ORF">GCM10007043_17040</name>
</gene>
<evidence type="ECO:0000313" key="2">
    <source>
        <dbReference type="Proteomes" id="UP000637720"/>
    </source>
</evidence>
<organism evidence="1 2">
    <name type="scientific">Calditerricola satsumensis</name>
    <dbReference type="NCBI Taxonomy" id="373054"/>
    <lineage>
        <taxon>Bacteria</taxon>
        <taxon>Bacillati</taxon>
        <taxon>Bacillota</taxon>
        <taxon>Bacilli</taxon>
        <taxon>Bacillales</taxon>
        <taxon>Bacillaceae</taxon>
        <taxon>Calditerricola</taxon>
    </lineage>
</organism>
<reference evidence="1" key="1">
    <citation type="journal article" date="2014" name="Int. J. Syst. Evol. Microbiol.">
        <title>Complete genome sequence of Corynebacterium casei LMG S-19264T (=DSM 44701T), isolated from a smear-ripened cheese.</title>
        <authorList>
            <consortium name="US DOE Joint Genome Institute (JGI-PGF)"/>
            <person name="Walter F."/>
            <person name="Albersmeier A."/>
            <person name="Kalinowski J."/>
            <person name="Ruckert C."/>
        </authorList>
    </citation>
    <scope>NUCLEOTIDE SEQUENCE</scope>
    <source>
        <strain evidence="1">JCM 14719</strain>
    </source>
</reference>
<dbReference type="RefSeq" id="WP_188817629.1">
    <property type="nucleotide sequence ID" value="NZ_BMOF01000036.1"/>
</dbReference>
<dbReference type="Pfam" id="PF11079">
    <property type="entry name" value="YqhG"/>
    <property type="match status" value="2"/>
</dbReference>
<dbReference type="EMBL" id="BMOF01000036">
    <property type="protein sequence ID" value="GGK03468.1"/>
    <property type="molecule type" value="Genomic_DNA"/>
</dbReference>